<protein>
    <recommendedName>
        <fullName evidence="4">Peptidase aspartic putative domain-containing protein</fullName>
    </recommendedName>
</protein>
<evidence type="ECO:0008006" key="4">
    <source>
        <dbReference type="Google" id="ProtNLM"/>
    </source>
</evidence>
<name>T1JNA9_STRMM</name>
<sequence length="762" mass="86365">MSVAVKVCQFCDSKSHDRKICPLTAEERREKLQVKNICFRCLGRTPHLTSECRTSMKCYRCEGQHHTYLCTEPKQPAGGATTTRRIDVTEVKQNAIVSVTRPTVEFLMIQMAQLGGEKLQTKGVCYIDGGAQRTFIRADVAQKLVSFLEITCINSHWHISSLSAAAESLYAAKEVRRATSPVPRRSARIEVRVRQPEAARPTCGWNSARIPYIVPQQSTIRCTFGFHLIAVFLMSSAYQLSRNSEITARYQAMYEEHSQPIAGALRSIFRADFWVDGNRGNFWPQPGHRVPPSDLGFSIQNPNFQKFQKPKVEIRNRVQLTIQKAGGGSPAIVIDAIETPQCTSTPTEIPNAALNDKLKEQGIQVNCKQAALFSDEVDILIGVDHYNKITTGRSKFINENLAAVHTILGWTLHGQTTQGTQLVAAPTQTNKITIIPSTDDVLHQFWELESIGVQHESMTDKGEEEILRKFNQTITWTGSNYSVQLPWTVSPDELADNYQIAEQRFLNLMCRFRKQPNLYLDQICLHWITNTSKRPPTFINNRAIEIREKSHVKAWKHVAGPENPADRLTRGIDAAERISDKLWWKGPKWLSEKQEYWPNTILEAPICPDESDSEADKDAMPEEPSGETHANSIQQKNNQNFIFPIFSSFLRTCRVWAWCHRFIHNSRQKPASGNIRQGALNAEELEKAKEKLIIASQQLHYAAEMKQLTNNKPLPGDSKLKLLNPFIDQQGVMRLRTRLQNSKDDQTAIQPIVLPQKFFTAA</sequence>
<dbReference type="Proteomes" id="UP000014500">
    <property type="component" value="Unassembled WGS sequence"/>
</dbReference>
<dbReference type="EMBL" id="JH430530">
    <property type="status" value="NOT_ANNOTATED_CDS"/>
    <property type="molecule type" value="Genomic_DNA"/>
</dbReference>
<accession>T1JNA9</accession>
<dbReference type="EnsemblMetazoa" id="SMAR015338-RA">
    <property type="protein sequence ID" value="SMAR015338-PA"/>
    <property type="gene ID" value="SMAR015338"/>
</dbReference>
<dbReference type="PANTHER" id="PTHR47331">
    <property type="entry name" value="PHD-TYPE DOMAIN-CONTAINING PROTEIN"/>
    <property type="match status" value="1"/>
</dbReference>
<feature type="region of interest" description="Disordered" evidence="1">
    <location>
        <begin position="608"/>
        <end position="633"/>
    </location>
</feature>
<evidence type="ECO:0000313" key="2">
    <source>
        <dbReference type="EnsemblMetazoa" id="SMAR015338-PA"/>
    </source>
</evidence>
<dbReference type="HOGENOM" id="CLU_366142_0_0_1"/>
<evidence type="ECO:0000313" key="3">
    <source>
        <dbReference type="Proteomes" id="UP000014500"/>
    </source>
</evidence>
<evidence type="ECO:0000256" key="1">
    <source>
        <dbReference type="SAM" id="MobiDB-lite"/>
    </source>
</evidence>
<proteinExistence type="predicted"/>
<keyword evidence="3" id="KW-1185">Reference proteome</keyword>
<reference evidence="2" key="2">
    <citation type="submission" date="2015-02" db="UniProtKB">
        <authorList>
            <consortium name="EnsemblMetazoa"/>
        </authorList>
    </citation>
    <scope>IDENTIFICATION</scope>
</reference>
<dbReference type="AlphaFoldDB" id="T1JNA9"/>
<reference evidence="3" key="1">
    <citation type="submission" date="2011-05" db="EMBL/GenBank/DDBJ databases">
        <authorList>
            <person name="Richards S.R."/>
            <person name="Qu J."/>
            <person name="Jiang H."/>
            <person name="Jhangiani S.N."/>
            <person name="Agravi P."/>
            <person name="Goodspeed R."/>
            <person name="Gross S."/>
            <person name="Mandapat C."/>
            <person name="Jackson L."/>
            <person name="Mathew T."/>
            <person name="Pu L."/>
            <person name="Thornton R."/>
            <person name="Saada N."/>
            <person name="Wilczek-Boney K.B."/>
            <person name="Lee S."/>
            <person name="Kovar C."/>
            <person name="Wu Y."/>
            <person name="Scherer S.E."/>
            <person name="Worley K.C."/>
            <person name="Muzny D.M."/>
            <person name="Gibbs R."/>
        </authorList>
    </citation>
    <scope>NUCLEOTIDE SEQUENCE</scope>
    <source>
        <strain evidence="3">Brora</strain>
    </source>
</reference>
<dbReference type="PANTHER" id="PTHR47331:SF2">
    <property type="match status" value="1"/>
</dbReference>
<organism evidence="2 3">
    <name type="scientific">Strigamia maritima</name>
    <name type="common">European centipede</name>
    <name type="synonym">Geophilus maritimus</name>
    <dbReference type="NCBI Taxonomy" id="126957"/>
    <lineage>
        <taxon>Eukaryota</taxon>
        <taxon>Metazoa</taxon>
        <taxon>Ecdysozoa</taxon>
        <taxon>Arthropoda</taxon>
        <taxon>Myriapoda</taxon>
        <taxon>Chilopoda</taxon>
        <taxon>Pleurostigmophora</taxon>
        <taxon>Geophilomorpha</taxon>
        <taxon>Linotaeniidae</taxon>
        <taxon>Strigamia</taxon>
    </lineage>
</organism>